<dbReference type="PANTHER" id="PTHR13274">
    <property type="entry name" value="MITOCHONDRIAL RIBOSOMAL PROTEIN S25"/>
    <property type="match status" value="1"/>
</dbReference>
<keyword evidence="10" id="KW-1185">Reference proteome</keyword>
<dbReference type="InterPro" id="IPR036249">
    <property type="entry name" value="Thioredoxin-like_sf"/>
</dbReference>
<dbReference type="Proteomes" id="UP000594262">
    <property type="component" value="Unplaced"/>
</dbReference>
<evidence type="ECO:0000313" key="9">
    <source>
        <dbReference type="EnsemblMetazoa" id="CLYHEMP016330.1"/>
    </source>
</evidence>
<comment type="similarity">
    <text evidence="2">Belongs to the mitochondrion-specific ribosomal protein mS25 family.</text>
</comment>
<dbReference type="RefSeq" id="XP_066921792.1">
    <property type="nucleotide sequence ID" value="XM_067065691.1"/>
</dbReference>
<dbReference type="GO" id="GO:0005739">
    <property type="term" value="C:mitochondrion"/>
    <property type="evidence" value="ECO:0007669"/>
    <property type="project" value="UniProtKB-SubCell"/>
</dbReference>
<comment type="subcellular location">
    <subcellularLocation>
        <location evidence="1">Mitochondrion</location>
    </subcellularLocation>
</comment>
<evidence type="ECO:0000259" key="8">
    <source>
        <dbReference type="SMART" id="SM00916"/>
    </source>
</evidence>
<protein>
    <recommendedName>
        <fullName evidence="6">Small ribosomal subunit protein mS25</fullName>
    </recommendedName>
    <alternativeName>
        <fullName evidence="7">28S ribosomal protein S25, mitochondrial</fullName>
    </alternativeName>
</protein>
<dbReference type="OrthoDB" id="5919182at2759"/>
<evidence type="ECO:0000256" key="5">
    <source>
        <dbReference type="ARBA" id="ARBA00023274"/>
    </source>
</evidence>
<accession>A0A7M5X3A1</accession>
<sequence>MGKGRFPFRRTVEFLSGGKLVLQKRVKTVAVSFTTQKESKGLRDFVLRDLPQIQYKNPNKQFVCFRNRHEFPHITLYYDGGERQLIDVYQKSADDILNLVELAGAATESEILQKQEVEYPGRINPANFGKYGHCFCICEKPGQVPCPSRVKFDKPIKWWHDKESAAQ</sequence>
<dbReference type="Gene3D" id="3.40.30.10">
    <property type="entry name" value="Glutaredoxin"/>
    <property type="match status" value="1"/>
</dbReference>
<keyword evidence="5" id="KW-0687">Ribonucleoprotein</keyword>
<evidence type="ECO:0000313" key="10">
    <source>
        <dbReference type="Proteomes" id="UP000594262"/>
    </source>
</evidence>
<dbReference type="SUPFAM" id="SSF52833">
    <property type="entry name" value="Thioredoxin-like"/>
    <property type="match status" value="1"/>
</dbReference>
<keyword evidence="3" id="KW-0689">Ribosomal protein</keyword>
<dbReference type="PANTHER" id="PTHR13274:SF2">
    <property type="entry name" value="SMALL RIBOSOMAL SUBUNIT PROTEIN MS25"/>
    <property type="match status" value="1"/>
</dbReference>
<organism evidence="9 10">
    <name type="scientific">Clytia hemisphaerica</name>
    <dbReference type="NCBI Taxonomy" id="252671"/>
    <lineage>
        <taxon>Eukaryota</taxon>
        <taxon>Metazoa</taxon>
        <taxon>Cnidaria</taxon>
        <taxon>Hydrozoa</taxon>
        <taxon>Hydroidolina</taxon>
        <taxon>Leptothecata</taxon>
        <taxon>Obeliida</taxon>
        <taxon>Clytiidae</taxon>
        <taxon>Clytia</taxon>
    </lineage>
</organism>
<dbReference type="GO" id="GO:0003735">
    <property type="term" value="F:structural constituent of ribosome"/>
    <property type="evidence" value="ECO:0007669"/>
    <property type="project" value="InterPro"/>
</dbReference>
<dbReference type="SMART" id="SM00916">
    <property type="entry name" value="L51_S25_CI-B8"/>
    <property type="match status" value="1"/>
</dbReference>
<proteinExistence type="inferred from homology"/>
<evidence type="ECO:0000256" key="3">
    <source>
        <dbReference type="ARBA" id="ARBA00022980"/>
    </source>
</evidence>
<dbReference type="GO" id="GO:0005840">
    <property type="term" value="C:ribosome"/>
    <property type="evidence" value="ECO:0007669"/>
    <property type="project" value="UniProtKB-KW"/>
</dbReference>
<dbReference type="Pfam" id="PF05047">
    <property type="entry name" value="L51_S25_CI-B8"/>
    <property type="match status" value="1"/>
</dbReference>
<evidence type="ECO:0000256" key="1">
    <source>
        <dbReference type="ARBA" id="ARBA00004173"/>
    </source>
</evidence>
<feature type="domain" description="Ribosomal protein/NADH dehydrogenase" evidence="8">
    <location>
        <begin position="34"/>
        <end position="107"/>
    </location>
</feature>
<dbReference type="InterPro" id="IPR007741">
    <property type="entry name" value="Ribosomal_mL43/mS25/NADH_DH"/>
</dbReference>
<evidence type="ECO:0000256" key="7">
    <source>
        <dbReference type="ARBA" id="ARBA00035369"/>
    </source>
</evidence>
<evidence type="ECO:0000256" key="6">
    <source>
        <dbReference type="ARBA" id="ARBA00035139"/>
    </source>
</evidence>
<keyword evidence="4" id="KW-0496">Mitochondrion</keyword>
<dbReference type="EnsemblMetazoa" id="CLYHEMT016330.1">
    <property type="protein sequence ID" value="CLYHEMP016330.1"/>
    <property type="gene ID" value="CLYHEMG016330"/>
</dbReference>
<reference evidence="9" key="1">
    <citation type="submission" date="2021-01" db="UniProtKB">
        <authorList>
            <consortium name="EnsemblMetazoa"/>
        </authorList>
    </citation>
    <scope>IDENTIFICATION</scope>
</reference>
<evidence type="ECO:0000256" key="4">
    <source>
        <dbReference type="ARBA" id="ARBA00023128"/>
    </source>
</evidence>
<dbReference type="InterPro" id="IPR040049">
    <property type="entry name" value="Ribosomal_mS25/mL61"/>
</dbReference>
<dbReference type="AlphaFoldDB" id="A0A7M5X3A1"/>
<dbReference type="GO" id="GO:1990904">
    <property type="term" value="C:ribonucleoprotein complex"/>
    <property type="evidence" value="ECO:0007669"/>
    <property type="project" value="UniProtKB-KW"/>
</dbReference>
<evidence type="ECO:0000256" key="2">
    <source>
        <dbReference type="ARBA" id="ARBA00008046"/>
    </source>
</evidence>
<name>A0A7M5X3A1_9CNID</name>
<dbReference type="GeneID" id="136809174"/>